<dbReference type="PANTHER" id="PTHR30582">
    <property type="entry name" value="L,D-TRANSPEPTIDASE"/>
    <property type="match status" value="1"/>
</dbReference>
<dbReference type="CDD" id="cd16913">
    <property type="entry name" value="YkuD_like"/>
    <property type="match status" value="1"/>
</dbReference>
<dbReference type="GO" id="GO:0005576">
    <property type="term" value="C:extracellular region"/>
    <property type="evidence" value="ECO:0007669"/>
    <property type="project" value="TreeGrafter"/>
</dbReference>
<evidence type="ECO:0000313" key="12">
    <source>
        <dbReference type="EMBL" id="MBK1791847.1"/>
    </source>
</evidence>
<dbReference type="PROSITE" id="PS51257">
    <property type="entry name" value="PROKAR_LIPOPROTEIN"/>
    <property type="match status" value="1"/>
</dbReference>
<evidence type="ECO:0000256" key="9">
    <source>
        <dbReference type="PROSITE-ProRule" id="PRU01373"/>
    </source>
</evidence>
<dbReference type="RefSeq" id="WP_200311860.1">
    <property type="nucleotide sequence ID" value="NZ_JAENIM010000041.1"/>
</dbReference>
<protein>
    <submittedName>
        <fullName evidence="12">L,D-transpeptidase</fullName>
    </submittedName>
</protein>
<gene>
    <name evidence="12" type="ORF">JIN82_11855</name>
</gene>
<reference evidence="12" key="1">
    <citation type="submission" date="2021-01" db="EMBL/GenBank/DDBJ databases">
        <title>Modified the classification status of verrucomicrobia.</title>
        <authorList>
            <person name="Feng X."/>
        </authorList>
    </citation>
    <scope>NUCLEOTIDE SEQUENCE</scope>
    <source>
        <strain evidence="12">_KCTC 22039</strain>
    </source>
</reference>
<evidence type="ECO:0000256" key="4">
    <source>
        <dbReference type="ARBA" id="ARBA00022679"/>
    </source>
</evidence>
<feature type="domain" description="L,D-TPase catalytic" evidence="11">
    <location>
        <begin position="39"/>
        <end position="186"/>
    </location>
</feature>
<comment type="similarity">
    <text evidence="2">Belongs to the YkuD family.</text>
</comment>
<organism evidence="12 13">
    <name type="scientific">Persicirhabdus sediminis</name>
    <dbReference type="NCBI Taxonomy" id="454144"/>
    <lineage>
        <taxon>Bacteria</taxon>
        <taxon>Pseudomonadati</taxon>
        <taxon>Verrucomicrobiota</taxon>
        <taxon>Verrucomicrobiia</taxon>
        <taxon>Verrucomicrobiales</taxon>
        <taxon>Verrucomicrobiaceae</taxon>
        <taxon>Persicirhabdus</taxon>
    </lineage>
</organism>
<evidence type="ECO:0000256" key="10">
    <source>
        <dbReference type="SAM" id="SignalP"/>
    </source>
</evidence>
<dbReference type="UniPathway" id="UPA00219"/>
<dbReference type="InterPro" id="IPR038063">
    <property type="entry name" value="Transpep_catalytic_dom"/>
</dbReference>
<name>A0A8J7MF54_9BACT</name>
<keyword evidence="7 9" id="KW-0573">Peptidoglycan synthesis</keyword>
<keyword evidence="8 9" id="KW-0961">Cell wall biogenesis/degradation</keyword>
<evidence type="ECO:0000256" key="2">
    <source>
        <dbReference type="ARBA" id="ARBA00005992"/>
    </source>
</evidence>
<evidence type="ECO:0000256" key="3">
    <source>
        <dbReference type="ARBA" id="ARBA00022676"/>
    </source>
</evidence>
<proteinExistence type="inferred from homology"/>
<evidence type="ECO:0000256" key="5">
    <source>
        <dbReference type="ARBA" id="ARBA00022801"/>
    </source>
</evidence>
<keyword evidence="4" id="KW-0808">Transferase</keyword>
<feature type="signal peptide" evidence="10">
    <location>
        <begin position="1"/>
        <end position="32"/>
    </location>
</feature>
<feature type="chain" id="PRO_5035192385" evidence="10">
    <location>
        <begin position="33"/>
        <end position="213"/>
    </location>
</feature>
<dbReference type="GO" id="GO:0008360">
    <property type="term" value="P:regulation of cell shape"/>
    <property type="evidence" value="ECO:0007669"/>
    <property type="project" value="UniProtKB-UniRule"/>
</dbReference>
<comment type="caution">
    <text evidence="12">The sequence shown here is derived from an EMBL/GenBank/DDBJ whole genome shotgun (WGS) entry which is preliminary data.</text>
</comment>
<feature type="active site" description="Proton donor/acceptor" evidence="9">
    <location>
        <position position="146"/>
    </location>
</feature>
<evidence type="ECO:0000256" key="8">
    <source>
        <dbReference type="ARBA" id="ARBA00023316"/>
    </source>
</evidence>
<dbReference type="GO" id="GO:0071555">
    <property type="term" value="P:cell wall organization"/>
    <property type="evidence" value="ECO:0007669"/>
    <property type="project" value="UniProtKB-UniRule"/>
</dbReference>
<dbReference type="EMBL" id="JAENIM010000041">
    <property type="protein sequence ID" value="MBK1791847.1"/>
    <property type="molecule type" value="Genomic_DNA"/>
</dbReference>
<dbReference type="Pfam" id="PF03734">
    <property type="entry name" value="YkuD"/>
    <property type="match status" value="1"/>
</dbReference>
<keyword evidence="13" id="KW-1185">Reference proteome</keyword>
<dbReference type="Gene3D" id="2.40.440.10">
    <property type="entry name" value="L,D-transpeptidase catalytic domain-like"/>
    <property type="match status" value="1"/>
</dbReference>
<evidence type="ECO:0000256" key="1">
    <source>
        <dbReference type="ARBA" id="ARBA00004752"/>
    </source>
</evidence>
<comment type="pathway">
    <text evidence="1 9">Cell wall biogenesis; peptidoglycan biosynthesis.</text>
</comment>
<evidence type="ECO:0000256" key="6">
    <source>
        <dbReference type="ARBA" id="ARBA00022960"/>
    </source>
</evidence>
<dbReference type="Proteomes" id="UP000624703">
    <property type="component" value="Unassembled WGS sequence"/>
</dbReference>
<accession>A0A8J7MF54</accession>
<evidence type="ECO:0000256" key="7">
    <source>
        <dbReference type="ARBA" id="ARBA00022984"/>
    </source>
</evidence>
<keyword evidence="5" id="KW-0378">Hydrolase</keyword>
<evidence type="ECO:0000313" key="13">
    <source>
        <dbReference type="Proteomes" id="UP000624703"/>
    </source>
</evidence>
<dbReference type="InterPro" id="IPR005490">
    <property type="entry name" value="LD_TPept_cat_dom"/>
</dbReference>
<dbReference type="InterPro" id="IPR050979">
    <property type="entry name" value="LD-transpeptidase"/>
</dbReference>
<dbReference type="GO" id="GO:0016757">
    <property type="term" value="F:glycosyltransferase activity"/>
    <property type="evidence" value="ECO:0007669"/>
    <property type="project" value="UniProtKB-KW"/>
</dbReference>
<dbReference type="GO" id="GO:0018104">
    <property type="term" value="P:peptidoglycan-protein cross-linking"/>
    <property type="evidence" value="ECO:0007669"/>
    <property type="project" value="TreeGrafter"/>
</dbReference>
<sequence length="213" mass="22910">MPDLKTLDCKKVKLPRCFQLAGAMLITLLAVACGPSHPNNVIVSVQDQQLLLVSEGQPVKAYPISTSKFGLGDQQGSMRTPVGKMEVAKKIGNGAPAGAVFKGRRRTGEVLRPNAPGRDPIVTRILWLKGKSGGTRNAYERYIYIHGTPEERTIGQPASYGCIRMRSSDIIDLYKYLGVGSEVRVIRGSLGRTHQGQAHIANSAALTPVGSDS</sequence>
<dbReference type="GO" id="GO:0071972">
    <property type="term" value="F:peptidoglycan L,D-transpeptidase activity"/>
    <property type="evidence" value="ECO:0007669"/>
    <property type="project" value="TreeGrafter"/>
</dbReference>
<dbReference type="AlphaFoldDB" id="A0A8J7MF54"/>
<keyword evidence="10" id="KW-0732">Signal</keyword>
<dbReference type="PROSITE" id="PS52029">
    <property type="entry name" value="LD_TPASE"/>
    <property type="match status" value="1"/>
</dbReference>
<dbReference type="PANTHER" id="PTHR30582:SF24">
    <property type="entry name" value="L,D-TRANSPEPTIDASE ERFK_SRFK-RELATED"/>
    <property type="match status" value="1"/>
</dbReference>
<dbReference type="SUPFAM" id="SSF141523">
    <property type="entry name" value="L,D-transpeptidase catalytic domain-like"/>
    <property type="match status" value="1"/>
</dbReference>
<feature type="active site" description="Nucleophile" evidence="9">
    <location>
        <position position="162"/>
    </location>
</feature>
<evidence type="ECO:0000259" key="11">
    <source>
        <dbReference type="PROSITE" id="PS52029"/>
    </source>
</evidence>
<keyword evidence="6 9" id="KW-0133">Cell shape</keyword>
<keyword evidence="3" id="KW-0328">Glycosyltransferase</keyword>